<comment type="caution">
    <text evidence="1">The sequence shown here is derived from an EMBL/GenBank/DDBJ whole genome shotgun (WGS) entry which is preliminary data.</text>
</comment>
<evidence type="ECO:0000313" key="2">
    <source>
        <dbReference type="Proteomes" id="UP000284416"/>
    </source>
</evidence>
<dbReference type="EMBL" id="QWEG01000012">
    <property type="protein sequence ID" value="RHW36054.1"/>
    <property type="molecule type" value="Genomic_DNA"/>
</dbReference>
<keyword evidence="2" id="KW-1185">Reference proteome</keyword>
<proteinExistence type="predicted"/>
<accession>A0A417YPX8</accession>
<evidence type="ECO:0000313" key="1">
    <source>
        <dbReference type="EMBL" id="RHW36054.1"/>
    </source>
</evidence>
<gene>
    <name evidence="1" type="ORF">D1B31_18405</name>
</gene>
<dbReference type="AlphaFoldDB" id="A0A417YPX8"/>
<organism evidence="1 2">
    <name type="scientific">Neobacillus notoginsengisoli</name>
    <dbReference type="NCBI Taxonomy" id="1578198"/>
    <lineage>
        <taxon>Bacteria</taxon>
        <taxon>Bacillati</taxon>
        <taxon>Bacillota</taxon>
        <taxon>Bacilli</taxon>
        <taxon>Bacillales</taxon>
        <taxon>Bacillaceae</taxon>
        <taxon>Neobacillus</taxon>
    </lineage>
</organism>
<sequence>MVSEVSPGLNVTGDDAAEAALATPMELTDIIIAMERIIKSFFKFNLPFNCFYRKKINLSTYKIYYKSVRINSIFLHKSKLFVIYVDNVNTGIISCKMEINY</sequence>
<reference evidence="1 2" key="1">
    <citation type="journal article" date="2017" name="Int. J. Syst. Evol. Microbiol.">
        <title>Bacillus notoginsengisoli sp. nov., a novel bacterium isolated from the rhizosphere of Panax notoginseng.</title>
        <authorList>
            <person name="Zhang M.Y."/>
            <person name="Cheng J."/>
            <person name="Cai Y."/>
            <person name="Zhang T.Y."/>
            <person name="Wu Y.Y."/>
            <person name="Manikprabhu D."/>
            <person name="Li W.J."/>
            <person name="Zhang Y.X."/>
        </authorList>
    </citation>
    <scope>NUCLEOTIDE SEQUENCE [LARGE SCALE GENOMIC DNA]</scope>
    <source>
        <strain evidence="1 2">JCM 30743</strain>
    </source>
</reference>
<dbReference type="Proteomes" id="UP000284416">
    <property type="component" value="Unassembled WGS sequence"/>
</dbReference>
<protein>
    <submittedName>
        <fullName evidence="1">Uncharacterized protein</fullName>
    </submittedName>
</protein>
<name>A0A417YPX8_9BACI</name>